<dbReference type="EMBL" id="CP040442">
    <property type="protein sequence ID" value="QOW10142.1"/>
    <property type="molecule type" value="Genomic_DNA"/>
</dbReference>
<name>A0A7M2Y9Q0_9FLAO</name>
<sequence length="296" mass="34610">MNFKTGKELNDKIYDIIYNSEKYLLILSPFIQLGDYIKKEIFKTHLNNSNVHIIIGFGKNENNINRSLKKEDFEYFTQFKNISIVYIPNLHAKYYGNENESVVTSMNLIDYSFDYNIEFGAHSKKKIISISQNSFFNSAVNACFNILEVNGYAIYVRRPIFEKKLMFGKNYVGSDQELNLIDELIKFGKVPKKNLSDFENAKYVNSAIKNQRKSQYEYKIGSESNGDAKKNGCCIRCKTTINLDLNKPLCLYCYKTWSLYQDPFYRENFCISCGEKNNTNFNRPACTQCYKELQRK</sequence>
<accession>A0A7M2Y9Q0</accession>
<reference evidence="1 2" key="1">
    <citation type="submission" date="2019-05" db="EMBL/GenBank/DDBJ databases">
        <title>Chryseobacterium sp. isolated from King George Island, maritime Antarctica.</title>
        <authorList>
            <person name="Peng X."/>
        </authorList>
    </citation>
    <scope>NUCLEOTIDE SEQUENCE [LARGE SCALE GENOMIC DNA]</scope>
    <source>
        <strain evidence="1 2">7-3A</strain>
    </source>
</reference>
<gene>
    <name evidence="1" type="ORF">Q73A0000_07090</name>
</gene>
<proteinExistence type="predicted"/>
<dbReference type="Proteomes" id="UP000594195">
    <property type="component" value="Chromosome"/>
</dbReference>
<dbReference type="RefSeq" id="WP_193813372.1">
    <property type="nucleotide sequence ID" value="NZ_CP040442.1"/>
</dbReference>
<evidence type="ECO:0008006" key="3">
    <source>
        <dbReference type="Google" id="ProtNLM"/>
    </source>
</evidence>
<evidence type="ECO:0000313" key="2">
    <source>
        <dbReference type="Proteomes" id="UP000594195"/>
    </source>
</evidence>
<dbReference type="KEGG" id="kfa:Q73A0000_07090"/>
<dbReference type="SUPFAM" id="SSF56024">
    <property type="entry name" value="Phospholipase D/nuclease"/>
    <property type="match status" value="1"/>
</dbReference>
<organism evidence="1 2">
    <name type="scientific">Kaistella flava</name>
    <name type="common">ex Peng et al. 2021</name>
    <dbReference type="NCBI Taxonomy" id="2038776"/>
    <lineage>
        <taxon>Bacteria</taxon>
        <taxon>Pseudomonadati</taxon>
        <taxon>Bacteroidota</taxon>
        <taxon>Flavobacteriia</taxon>
        <taxon>Flavobacteriales</taxon>
        <taxon>Weeksellaceae</taxon>
        <taxon>Chryseobacterium group</taxon>
        <taxon>Kaistella</taxon>
    </lineage>
</organism>
<evidence type="ECO:0000313" key="1">
    <source>
        <dbReference type="EMBL" id="QOW10142.1"/>
    </source>
</evidence>
<dbReference type="AlphaFoldDB" id="A0A7M2Y9Q0"/>
<protein>
    <recommendedName>
        <fullName evidence="3">Phospholipase D-like domain-containing protein</fullName>
    </recommendedName>
</protein>
<keyword evidence="2" id="KW-1185">Reference proteome</keyword>